<comment type="caution">
    <text evidence="1">The sequence shown here is derived from an EMBL/GenBank/DDBJ whole genome shotgun (WGS) entry which is preliminary data.</text>
</comment>
<dbReference type="EMBL" id="AAYH02000045">
    <property type="protein sequence ID" value="EDO53648.1"/>
    <property type="molecule type" value="Genomic_DNA"/>
</dbReference>
<evidence type="ECO:0000313" key="1">
    <source>
        <dbReference type="EMBL" id="EDO53648.1"/>
    </source>
</evidence>
<protein>
    <submittedName>
        <fullName evidence="1">Uncharacterized protein</fullName>
    </submittedName>
</protein>
<gene>
    <name evidence="1" type="ORF">BACUNI_02927</name>
</gene>
<proteinExistence type="predicted"/>
<evidence type="ECO:0000313" key="2">
    <source>
        <dbReference type="Proteomes" id="UP000004110"/>
    </source>
</evidence>
<sequence length="88" mass="9141">MGVPVFQHAGGNGGRGMFAVGEDAYFGGTLYEGTVELLPGASCQGDGAYVVIRHDEAVCQCLQGIESGIEQNVCLGKLTLYGIGKTEE</sequence>
<dbReference type="AlphaFoldDB" id="A0ABC9NA89"/>
<organism evidence="1 2">
    <name type="scientific">Bacteroides uniformis (strain ATCC 8492 / DSM 6597 / CCUG 4942 / CIP 103695 / JCM 5828 / KCTC 5204 / NCTC 13054 / VPI 0061)</name>
    <dbReference type="NCBI Taxonomy" id="411479"/>
    <lineage>
        <taxon>Bacteria</taxon>
        <taxon>Pseudomonadati</taxon>
        <taxon>Bacteroidota</taxon>
        <taxon>Bacteroidia</taxon>
        <taxon>Bacteroidales</taxon>
        <taxon>Bacteroidaceae</taxon>
        <taxon>Bacteroides</taxon>
    </lineage>
</organism>
<reference evidence="1" key="1">
    <citation type="submission" date="2007-06" db="EMBL/GenBank/DDBJ databases">
        <authorList>
            <person name="Fulton L."/>
            <person name="Clifton S."/>
            <person name="Fulton B."/>
            <person name="Xu J."/>
            <person name="Minx P."/>
            <person name="Pepin K.H."/>
            <person name="Johnson M."/>
            <person name="Thiruvilangam P."/>
            <person name="Bhonagiri V."/>
            <person name="Nash W.E."/>
            <person name="Mardis E.R."/>
            <person name="Wilson R.K."/>
        </authorList>
    </citation>
    <scope>NUCLEOTIDE SEQUENCE [LARGE SCALE GENOMIC DNA]</scope>
    <source>
        <strain evidence="1">ATCC 8492</strain>
    </source>
</reference>
<name>A0ABC9NA89_BACUC</name>
<accession>A0ABC9NA89</accession>
<keyword evidence="2" id="KW-1185">Reference proteome</keyword>
<reference evidence="1" key="2">
    <citation type="submission" date="2013-11" db="EMBL/GenBank/DDBJ databases">
        <title>Draft genome sequence of Bacteroides uniformis (ATCC 8492).</title>
        <authorList>
            <person name="Sudarsanam P."/>
            <person name="Ley R."/>
            <person name="Guruge J."/>
            <person name="Turnbaugh P.J."/>
            <person name="Mahowald M."/>
            <person name="Liep D."/>
            <person name="Gordon J."/>
        </authorList>
    </citation>
    <scope>NUCLEOTIDE SEQUENCE</scope>
    <source>
        <strain evidence="1">ATCC 8492</strain>
    </source>
</reference>
<dbReference type="Proteomes" id="UP000004110">
    <property type="component" value="Unassembled WGS sequence"/>
</dbReference>